<dbReference type="AlphaFoldDB" id="A0A0B4X582"/>
<name>A0A0B4X582_9HYPH</name>
<dbReference type="EMBL" id="CP006877">
    <property type="protein sequence ID" value="AJD41667.1"/>
    <property type="molecule type" value="Genomic_DNA"/>
</dbReference>
<reference evidence="2 3" key="1">
    <citation type="submission" date="2013-11" db="EMBL/GenBank/DDBJ databases">
        <title>Complete genome sequence of Rhizobium gallicum bv. gallicum R602.</title>
        <authorList>
            <person name="Bustos P."/>
            <person name="Santamaria R.I."/>
            <person name="Lozano L."/>
            <person name="Acosta J.L."/>
            <person name="Ormeno-Orrillo E."/>
            <person name="Rogel M.A."/>
            <person name="Romero D."/>
            <person name="Cevallos M.A."/>
            <person name="Martinez-Romero E."/>
            <person name="Gonzalez V."/>
        </authorList>
    </citation>
    <scope>NUCLEOTIDE SEQUENCE [LARGE SCALE GENOMIC DNA]</scope>
    <source>
        <strain evidence="2 3">R602</strain>
    </source>
</reference>
<feature type="region of interest" description="Disordered" evidence="1">
    <location>
        <begin position="374"/>
        <end position="400"/>
    </location>
</feature>
<dbReference type="HOGENOM" id="CLU_435373_0_0_5"/>
<protein>
    <recommendedName>
        <fullName evidence="4">TniQ protein</fullName>
    </recommendedName>
</protein>
<gene>
    <name evidence="2" type="ORF">RGR602_CH02341</name>
</gene>
<evidence type="ECO:0000313" key="3">
    <source>
        <dbReference type="Proteomes" id="UP000031368"/>
    </source>
</evidence>
<accession>A0A0B4X582</accession>
<dbReference type="KEGG" id="rga:RGR602_CH02341"/>
<dbReference type="Proteomes" id="UP000031368">
    <property type="component" value="Chromosome"/>
</dbReference>
<dbReference type="RefSeq" id="WP_039845215.1">
    <property type="nucleotide sequence ID" value="NZ_CP006877.1"/>
</dbReference>
<evidence type="ECO:0008006" key="4">
    <source>
        <dbReference type="Google" id="ProtNLM"/>
    </source>
</evidence>
<evidence type="ECO:0000313" key="2">
    <source>
        <dbReference type="EMBL" id="AJD41667.1"/>
    </source>
</evidence>
<evidence type="ECO:0000256" key="1">
    <source>
        <dbReference type="SAM" id="MobiDB-lite"/>
    </source>
</evidence>
<keyword evidence="3" id="KW-1185">Reference proteome</keyword>
<proteinExistence type="predicted"/>
<organism evidence="2 3">
    <name type="scientific">Rhizobium gallicum bv. gallicum R602sp</name>
    <dbReference type="NCBI Taxonomy" id="1041138"/>
    <lineage>
        <taxon>Bacteria</taxon>
        <taxon>Pseudomonadati</taxon>
        <taxon>Pseudomonadota</taxon>
        <taxon>Alphaproteobacteria</taxon>
        <taxon>Hyphomicrobiales</taxon>
        <taxon>Rhizobiaceae</taxon>
        <taxon>Rhizobium/Agrobacterium group</taxon>
        <taxon>Rhizobium</taxon>
    </lineage>
</organism>
<sequence>MRQKPSINDGAAELDRHQQADHDLKPLYHYLPEGEFFGHPVASSVSVAERWHSLSGRRIALPVSPQVGEGLPDIFLRATDRNGEEYPSGLWQAAFGRKKAYFSHRNFVDLVEDDAAFADYLGAPVGESDIAPLRYVRQGPRTVRFFGTTIFVSQLAPHRRVSPSFLASNGYQKAIWSLLPLTFDPGNHEHLMDHCPNPECGAMLTFNQTLGLYHCHSCRNPDTGRATTDLRDFRQPTVDLATYENIDFACSLVDPALDPKRDTVRTLHHDLRCLDRGQVFEFSLLLARLVDRQRGTLLQGAVSPKALDEAALAIRNWPTSVIDLAERVQDTWRFPTLTMGHGSENPVIAEVFHSRNLFGINFFRLVKDQLRSGLAARRPPPKLPETKEQRFRRPRARTAKQDGFRLKDQDDKLLFATVLSRSSKAVRSDFKASGLPFLDLVRLYANGVVRHPDPKLFKFLVENPEHLEDLSTRIHDIAKPDTPGSVSLYKAVTAISGGFLAWPTVVGEVTEGTLRVTMSDGNRPLIHRLRIEDVEHLRKIVSQAVREDWMNDVVLSNYEAGFYIGVSCKEVSTLITSNLLPLNGIKFSDATAFRARYIGGAEIMAILAINQHPHLSVAQALRAIRGVGILPVHYHPSVRDRGVMNEYFSGLGYQC</sequence>